<reference evidence="2" key="1">
    <citation type="journal article" date="2023" name="Nat. Plants">
        <title>Single-cell RNA sequencing provides a high-resolution roadmap for understanding the multicellular compartmentation of specialized metabolism.</title>
        <authorList>
            <person name="Sun S."/>
            <person name="Shen X."/>
            <person name="Li Y."/>
            <person name="Li Y."/>
            <person name="Wang S."/>
            <person name="Li R."/>
            <person name="Zhang H."/>
            <person name="Shen G."/>
            <person name="Guo B."/>
            <person name="Wei J."/>
            <person name="Xu J."/>
            <person name="St-Pierre B."/>
            <person name="Chen S."/>
            <person name="Sun C."/>
        </authorList>
    </citation>
    <scope>NUCLEOTIDE SEQUENCE [LARGE SCALE GENOMIC DNA]</scope>
</reference>
<protein>
    <submittedName>
        <fullName evidence="1">Uncharacterized protein</fullName>
    </submittedName>
</protein>
<keyword evidence="2" id="KW-1185">Reference proteome</keyword>
<dbReference type="EMBL" id="CM044702">
    <property type="protein sequence ID" value="KAI5676462.1"/>
    <property type="molecule type" value="Genomic_DNA"/>
</dbReference>
<name>A0ACC0BUU9_CATRO</name>
<sequence length="161" mass="17142">MFEAVGGSNKGHVYGFGSQSVAVTAKCQEGNSSSSLVPSVSSTATHEACIERERRLYIHAAGTGEASIANAVASLVDVSELTILEGVSKFTIAGGTTVADGETKAVLKIIRCLETNVRFGINIASGFNTATTGRFHAAFEEFYPRLAAFYYFYIPKWLSTV</sequence>
<evidence type="ECO:0000313" key="1">
    <source>
        <dbReference type="EMBL" id="KAI5676462.1"/>
    </source>
</evidence>
<comment type="caution">
    <text evidence="1">The sequence shown here is derived from an EMBL/GenBank/DDBJ whole genome shotgun (WGS) entry which is preliminary data.</text>
</comment>
<organism evidence="1 2">
    <name type="scientific">Catharanthus roseus</name>
    <name type="common">Madagascar periwinkle</name>
    <name type="synonym">Vinca rosea</name>
    <dbReference type="NCBI Taxonomy" id="4058"/>
    <lineage>
        <taxon>Eukaryota</taxon>
        <taxon>Viridiplantae</taxon>
        <taxon>Streptophyta</taxon>
        <taxon>Embryophyta</taxon>
        <taxon>Tracheophyta</taxon>
        <taxon>Spermatophyta</taxon>
        <taxon>Magnoliopsida</taxon>
        <taxon>eudicotyledons</taxon>
        <taxon>Gunneridae</taxon>
        <taxon>Pentapetalae</taxon>
        <taxon>asterids</taxon>
        <taxon>lamiids</taxon>
        <taxon>Gentianales</taxon>
        <taxon>Apocynaceae</taxon>
        <taxon>Rauvolfioideae</taxon>
        <taxon>Vinceae</taxon>
        <taxon>Catharanthinae</taxon>
        <taxon>Catharanthus</taxon>
    </lineage>
</organism>
<gene>
    <name evidence="1" type="ORF">M9H77_07412</name>
</gene>
<accession>A0ACC0BUU9</accession>
<evidence type="ECO:0000313" key="2">
    <source>
        <dbReference type="Proteomes" id="UP001060085"/>
    </source>
</evidence>
<dbReference type="Proteomes" id="UP001060085">
    <property type="component" value="Linkage Group LG02"/>
</dbReference>
<proteinExistence type="predicted"/>